<dbReference type="EMBL" id="BARS01014200">
    <property type="protein sequence ID" value="GAF91028.1"/>
    <property type="molecule type" value="Genomic_DNA"/>
</dbReference>
<feature type="non-terminal residue" evidence="1">
    <location>
        <position position="88"/>
    </location>
</feature>
<sequence>LYKDRKDEDGRCVSPMELTLGIIGDFWTPRAAQQALWVVTQMTPRKSAELFERVGSMTPSKSSLGRLPKVLAERWEDNREAFEGRIQA</sequence>
<accession>X0TC11</accession>
<feature type="non-terminal residue" evidence="1">
    <location>
        <position position="1"/>
    </location>
</feature>
<reference evidence="1" key="1">
    <citation type="journal article" date="2014" name="Front. Microbiol.">
        <title>High frequency of phylogenetically diverse reductive dehalogenase-homologous genes in deep subseafloor sedimentary metagenomes.</title>
        <authorList>
            <person name="Kawai M."/>
            <person name="Futagami T."/>
            <person name="Toyoda A."/>
            <person name="Takaki Y."/>
            <person name="Nishi S."/>
            <person name="Hori S."/>
            <person name="Arai W."/>
            <person name="Tsubouchi T."/>
            <person name="Morono Y."/>
            <person name="Uchiyama I."/>
            <person name="Ito T."/>
            <person name="Fujiyama A."/>
            <person name="Inagaki F."/>
            <person name="Takami H."/>
        </authorList>
    </citation>
    <scope>NUCLEOTIDE SEQUENCE</scope>
    <source>
        <strain evidence="1">Expedition CK06-06</strain>
    </source>
</reference>
<comment type="caution">
    <text evidence="1">The sequence shown here is derived from an EMBL/GenBank/DDBJ whole genome shotgun (WGS) entry which is preliminary data.</text>
</comment>
<evidence type="ECO:0000313" key="1">
    <source>
        <dbReference type="EMBL" id="GAF91028.1"/>
    </source>
</evidence>
<proteinExistence type="predicted"/>
<name>X0TC11_9ZZZZ</name>
<protein>
    <submittedName>
        <fullName evidence="1">Uncharacterized protein</fullName>
    </submittedName>
</protein>
<dbReference type="AlphaFoldDB" id="X0TC11"/>
<gene>
    <name evidence="1" type="ORF">S01H1_24122</name>
</gene>
<organism evidence="1">
    <name type="scientific">marine sediment metagenome</name>
    <dbReference type="NCBI Taxonomy" id="412755"/>
    <lineage>
        <taxon>unclassified sequences</taxon>
        <taxon>metagenomes</taxon>
        <taxon>ecological metagenomes</taxon>
    </lineage>
</organism>